<proteinExistence type="predicted"/>
<comment type="caution">
    <text evidence="1">The sequence shown here is derived from an EMBL/GenBank/DDBJ whole genome shotgun (WGS) entry which is preliminary data.</text>
</comment>
<accession>A0ACC2IP17</accession>
<reference evidence="1" key="1">
    <citation type="submission" date="2022-11" db="EMBL/GenBank/DDBJ databases">
        <title>Genome Sequence of Nemania bipapillata.</title>
        <authorList>
            <person name="Buettner E."/>
        </authorList>
    </citation>
    <scope>NUCLEOTIDE SEQUENCE</scope>
    <source>
        <strain evidence="1">CP14</strain>
    </source>
</reference>
<dbReference type="Proteomes" id="UP001153334">
    <property type="component" value="Unassembled WGS sequence"/>
</dbReference>
<evidence type="ECO:0000313" key="2">
    <source>
        <dbReference type="Proteomes" id="UP001153334"/>
    </source>
</evidence>
<dbReference type="EMBL" id="JAPESX010001143">
    <property type="protein sequence ID" value="KAJ8116976.1"/>
    <property type="molecule type" value="Genomic_DNA"/>
</dbReference>
<organism evidence="1 2">
    <name type="scientific">Nemania bipapillata</name>
    <dbReference type="NCBI Taxonomy" id="110536"/>
    <lineage>
        <taxon>Eukaryota</taxon>
        <taxon>Fungi</taxon>
        <taxon>Dikarya</taxon>
        <taxon>Ascomycota</taxon>
        <taxon>Pezizomycotina</taxon>
        <taxon>Sordariomycetes</taxon>
        <taxon>Xylariomycetidae</taxon>
        <taxon>Xylariales</taxon>
        <taxon>Xylariaceae</taxon>
        <taxon>Nemania</taxon>
    </lineage>
</organism>
<name>A0ACC2IP17_9PEZI</name>
<sequence>MNIMVPSSYPTPGEYAGRTQVSSHTFPDEENPGHYSEQFEEITSSLMESESESEKQPHEGFVKHEWRPLYLRRWLLLSCSLLCVSLIVAVELLSWYSTKNNGLAESTNRIHYLWTYGPTAILTVIGAMWTRTDYQAKITAPWNRLARGPAAAEKTLLLDYIDPLPPVSIVKATKNGDFGVAAAATIALLWSLVIAFSASLISLSPTDGRQETVPVELTTTFKNDSAALEDSRSLSYYNMLGLQQANLAFPDGLSGGYAYQRFTGRALSPTTELQVTVDGFSSDLECEEASYHLSQASWIDTGYPIFNFTMASDSCRITSGWFGPQFVPNRNLYYSRLGTGSCQNSSDPDDQRIVVTFAGLRYSDLPTEVPFPNSPIDLNITKSVNLLCRPTYTIDKVDVVKNGSDLLSLTPSASPGLTKLGNIHAWNITQAIIRSTYNPLTTSYINEEGILLQSQEFNASDIRVDVDPQTYIVLGQQSTAPPSSAALFNTSLLHDLMIPYYRNYSAFIVNDLLTDSVSTESTGQAVVYQQRLLVNATAAHAMAGILGVSVLLLLVVVITTPDVGVLACAPSNISVVPAQLRVTNSFSNNTHFIYGYSVLSSLAAPLILESNLSYPKFTYETLLFPELSLDFNSSTATEMDNGAELNVTIPAIRPKMTCRLHDSSSIIASVSESHQLNINITGEACYPTGIVAGVVGGFCGDTSKSFEYSSDWVYYWTDIRMNPDPEFASISALVCNETLEAVDVFTSFIGADLTIDPKNPPIPNEATAHDTAADIGVDTSNIFESLQSGPLESLDNFFSTLLISPWAIPLDYLRDPSKAEDVRDAIIFQHRLVRAERVNYVGRAPPDKTDALVRETGEDDVLAFPVNVTHANTESHIVQDAASTRILQTLLAAILLFSLGSWAIIPSTRILPREPTSIASVMALLADGNVFNLLPTGWQLSEEKDIERLFSDITFKMGWAGFASSEQEGGANDDNTRFSIYGFQYVIE</sequence>
<keyword evidence="2" id="KW-1185">Reference proteome</keyword>
<gene>
    <name evidence="1" type="ORF">ONZ43_g4313</name>
</gene>
<protein>
    <submittedName>
        <fullName evidence="1">Uncharacterized protein</fullName>
    </submittedName>
</protein>
<evidence type="ECO:0000313" key="1">
    <source>
        <dbReference type="EMBL" id="KAJ8116976.1"/>
    </source>
</evidence>